<reference evidence="3 4" key="1">
    <citation type="submission" date="2021-03" db="EMBL/GenBank/DDBJ databases">
        <title>Genomic Encyclopedia of Type Strains, Phase IV (KMG-IV): sequencing the most valuable type-strain genomes for metagenomic binning, comparative biology and taxonomic classification.</title>
        <authorList>
            <person name="Goeker M."/>
        </authorList>
    </citation>
    <scope>NUCLEOTIDE SEQUENCE [LARGE SCALE GENOMIC DNA]</scope>
    <source>
        <strain evidence="3 4">DSM 25609</strain>
    </source>
</reference>
<evidence type="ECO:0000256" key="1">
    <source>
        <dbReference type="ARBA" id="ARBA00011007"/>
    </source>
</evidence>
<comment type="caution">
    <text evidence="3">The sequence shown here is derived from an EMBL/GenBank/DDBJ whole genome shotgun (WGS) entry which is preliminary data.</text>
</comment>
<evidence type="ECO:0000313" key="3">
    <source>
        <dbReference type="EMBL" id="MBP1968672.1"/>
    </source>
</evidence>
<keyword evidence="4" id="KW-1185">Reference proteome</keyword>
<dbReference type="SUPFAM" id="SSF54236">
    <property type="entry name" value="Ubiquitin-like"/>
    <property type="match status" value="1"/>
</dbReference>
<dbReference type="Gene3D" id="3.10.20.90">
    <property type="entry name" value="Phosphatidylinositol 3-kinase Catalytic Subunit, Chain A, domain 1"/>
    <property type="match status" value="1"/>
</dbReference>
<evidence type="ECO:0000256" key="2">
    <source>
        <dbReference type="PIRNR" id="PIRNR037793"/>
    </source>
</evidence>
<dbReference type="RefSeq" id="WP_209461874.1">
    <property type="nucleotide sequence ID" value="NZ_CP110224.1"/>
</dbReference>
<dbReference type="InterPro" id="IPR029071">
    <property type="entry name" value="Ubiquitin-like_domsf"/>
</dbReference>
<protein>
    <submittedName>
        <fullName evidence="3">Ubiquitin-like protein YukD</fullName>
    </submittedName>
</protein>
<comment type="similarity">
    <text evidence="1 2">Belongs to the EsaB family.</text>
</comment>
<dbReference type="InterPro" id="IPR024962">
    <property type="entry name" value="YukD-like"/>
</dbReference>
<dbReference type="Pfam" id="PF08817">
    <property type="entry name" value="YukD"/>
    <property type="match status" value="1"/>
</dbReference>
<name>A0ABS4ICJ9_9BACI</name>
<evidence type="ECO:0000313" key="4">
    <source>
        <dbReference type="Proteomes" id="UP001519345"/>
    </source>
</evidence>
<dbReference type="EMBL" id="JAGGKX010000002">
    <property type="protein sequence ID" value="MBP1968672.1"/>
    <property type="molecule type" value="Genomic_DNA"/>
</dbReference>
<dbReference type="InterPro" id="IPR014921">
    <property type="entry name" value="EsaB"/>
</dbReference>
<proteinExistence type="inferred from homology"/>
<dbReference type="PIRSF" id="PIRSF037793">
    <property type="entry name" value="DUF_ubiquitin-like_YukD"/>
    <property type="match status" value="1"/>
</dbReference>
<accession>A0ABS4ICJ9</accession>
<organism evidence="3 4">
    <name type="scientific">Virgibacillus natechei</name>
    <dbReference type="NCBI Taxonomy" id="1216297"/>
    <lineage>
        <taxon>Bacteria</taxon>
        <taxon>Bacillati</taxon>
        <taxon>Bacillota</taxon>
        <taxon>Bacilli</taxon>
        <taxon>Bacillales</taxon>
        <taxon>Bacillaceae</taxon>
        <taxon>Virgibacillus</taxon>
    </lineage>
</organism>
<gene>
    <name evidence="3" type="ORF">J2Z83_000764</name>
</gene>
<sequence length="83" mass="9454">MADNTHINVTIDFSKWGYNTYDLRIPLQTSVKQLLLNLMETLNIERREGSLSALKITTKDLLLTDEDSLIDYPVSDGDILKVL</sequence>
<dbReference type="Proteomes" id="UP001519345">
    <property type="component" value="Unassembled WGS sequence"/>
</dbReference>